<feature type="compositionally biased region" description="Low complexity" evidence="2">
    <location>
        <begin position="90"/>
        <end position="102"/>
    </location>
</feature>
<dbReference type="Pfam" id="PF00172">
    <property type="entry name" value="Zn_clus"/>
    <property type="match status" value="1"/>
</dbReference>
<proteinExistence type="predicted"/>
<sequence>MVHTGKPSGGCAVCRRRKIKCDEKSPECSYCIKTKQKCPGYENKFDLAWRDQTTVARKHVEQRIRATQRARPPECSFEQILSPEMRMRMRSGSHSSNSSNSSPVPTPRSLDDHEEFALNFFFSVYGPPSTNPLDTREHLEFLAPLYSKTQPYSTLSLSTKALASCLYIAWKSQRPDAPLSTSPYLRAVSAMKQQLTQADACANDEILLSVLLLQQYETLVDTAKRKPPSRAHLDGALALIKYRGLHTFTNEVSQGLLFCVRAQLIDEALRNSQPLEDSLDISGKVANATNLSPDLQLDNINASVTFFNASVIRTLQSDETNPDSPESEIRKLLYEAWVIEKLLADWHANLPASWRPIKVSGEDCISASIQQAGLYQPHCHIYPSLPVSNTWNKYRVAQIRIHFGMLNLLSRFPSLSTTANEISKCRTCIQQEADDICACIPYHIGDRTKPGVCGDKRVKYPHPPGEPTPVSHYLHATAIGGYNLFTPLTALTVMALPLREGQREWIQGQIMRVFRIYNIVRG</sequence>
<keyword evidence="5" id="KW-1185">Reference proteome</keyword>
<evidence type="ECO:0000256" key="1">
    <source>
        <dbReference type="ARBA" id="ARBA00023242"/>
    </source>
</evidence>
<dbReference type="InterPro" id="IPR036864">
    <property type="entry name" value="Zn2-C6_fun-type_DNA-bd_sf"/>
</dbReference>
<evidence type="ECO:0000313" key="4">
    <source>
        <dbReference type="EMBL" id="PMD32013.1"/>
    </source>
</evidence>
<feature type="region of interest" description="Disordered" evidence="2">
    <location>
        <begin position="89"/>
        <end position="109"/>
    </location>
</feature>
<dbReference type="InterPro" id="IPR053175">
    <property type="entry name" value="DHMBA_Reg_Transcription_Factor"/>
</dbReference>
<evidence type="ECO:0000256" key="2">
    <source>
        <dbReference type="SAM" id="MobiDB-lite"/>
    </source>
</evidence>
<dbReference type="CDD" id="cd00067">
    <property type="entry name" value="GAL4"/>
    <property type="match status" value="1"/>
</dbReference>
<dbReference type="SMART" id="SM00066">
    <property type="entry name" value="GAL4"/>
    <property type="match status" value="1"/>
</dbReference>
<dbReference type="AlphaFoldDB" id="A0A2J6R0J2"/>
<evidence type="ECO:0000259" key="3">
    <source>
        <dbReference type="PROSITE" id="PS50048"/>
    </source>
</evidence>
<dbReference type="EMBL" id="KZ613960">
    <property type="protein sequence ID" value="PMD32013.1"/>
    <property type="molecule type" value="Genomic_DNA"/>
</dbReference>
<dbReference type="Gene3D" id="4.10.240.10">
    <property type="entry name" value="Zn(2)-C6 fungal-type DNA-binding domain"/>
    <property type="match status" value="1"/>
</dbReference>
<dbReference type="PROSITE" id="PS00463">
    <property type="entry name" value="ZN2_CY6_FUNGAL_1"/>
    <property type="match status" value="1"/>
</dbReference>
<keyword evidence="1" id="KW-0539">Nucleus</keyword>
<dbReference type="SUPFAM" id="SSF57701">
    <property type="entry name" value="Zn2/Cys6 DNA-binding domain"/>
    <property type="match status" value="1"/>
</dbReference>
<feature type="domain" description="Zn(2)-C6 fungal-type" evidence="3">
    <location>
        <begin position="10"/>
        <end position="38"/>
    </location>
</feature>
<gene>
    <name evidence="4" type="ORF">L207DRAFT_590885</name>
</gene>
<dbReference type="InterPro" id="IPR001138">
    <property type="entry name" value="Zn2Cys6_DnaBD"/>
</dbReference>
<organism evidence="4 5">
    <name type="scientific">Hyaloscypha variabilis (strain UAMH 11265 / GT02V1 / F)</name>
    <name type="common">Meliniomyces variabilis</name>
    <dbReference type="NCBI Taxonomy" id="1149755"/>
    <lineage>
        <taxon>Eukaryota</taxon>
        <taxon>Fungi</taxon>
        <taxon>Dikarya</taxon>
        <taxon>Ascomycota</taxon>
        <taxon>Pezizomycotina</taxon>
        <taxon>Leotiomycetes</taxon>
        <taxon>Helotiales</taxon>
        <taxon>Hyaloscyphaceae</taxon>
        <taxon>Hyaloscypha</taxon>
        <taxon>Hyaloscypha variabilis</taxon>
    </lineage>
</organism>
<evidence type="ECO:0000313" key="5">
    <source>
        <dbReference type="Proteomes" id="UP000235786"/>
    </source>
</evidence>
<dbReference type="OrthoDB" id="3520984at2759"/>
<dbReference type="PROSITE" id="PS50048">
    <property type="entry name" value="ZN2_CY6_FUNGAL_2"/>
    <property type="match status" value="1"/>
</dbReference>
<dbReference type="Proteomes" id="UP000235786">
    <property type="component" value="Unassembled WGS sequence"/>
</dbReference>
<reference evidence="4 5" key="1">
    <citation type="submission" date="2016-04" db="EMBL/GenBank/DDBJ databases">
        <title>A degradative enzymes factory behind the ericoid mycorrhizal symbiosis.</title>
        <authorList>
            <consortium name="DOE Joint Genome Institute"/>
            <person name="Martino E."/>
            <person name="Morin E."/>
            <person name="Grelet G."/>
            <person name="Kuo A."/>
            <person name="Kohler A."/>
            <person name="Daghino S."/>
            <person name="Barry K."/>
            <person name="Choi C."/>
            <person name="Cichocki N."/>
            <person name="Clum A."/>
            <person name="Copeland A."/>
            <person name="Hainaut M."/>
            <person name="Haridas S."/>
            <person name="Labutti K."/>
            <person name="Lindquist E."/>
            <person name="Lipzen A."/>
            <person name="Khouja H.-R."/>
            <person name="Murat C."/>
            <person name="Ohm R."/>
            <person name="Olson A."/>
            <person name="Spatafora J."/>
            <person name="Veneault-Fourrey C."/>
            <person name="Henrissat B."/>
            <person name="Grigoriev I."/>
            <person name="Martin F."/>
            <person name="Perotto S."/>
        </authorList>
    </citation>
    <scope>NUCLEOTIDE SEQUENCE [LARGE SCALE GENOMIC DNA]</scope>
    <source>
        <strain evidence="4 5">F</strain>
    </source>
</reference>
<dbReference type="PANTHER" id="PTHR38791">
    <property type="entry name" value="ZN(II)2CYS6 TRANSCRIPTION FACTOR (EUROFUNG)-RELATED-RELATED"/>
    <property type="match status" value="1"/>
</dbReference>
<dbReference type="GO" id="GO:0000981">
    <property type="term" value="F:DNA-binding transcription factor activity, RNA polymerase II-specific"/>
    <property type="evidence" value="ECO:0007669"/>
    <property type="project" value="InterPro"/>
</dbReference>
<protein>
    <recommendedName>
        <fullName evidence="3">Zn(2)-C6 fungal-type domain-containing protein</fullName>
    </recommendedName>
</protein>
<accession>A0A2J6R0J2</accession>
<name>A0A2J6R0J2_HYAVF</name>
<dbReference type="GO" id="GO:0008270">
    <property type="term" value="F:zinc ion binding"/>
    <property type="evidence" value="ECO:0007669"/>
    <property type="project" value="InterPro"/>
</dbReference>
<dbReference type="PANTHER" id="PTHR38791:SF13">
    <property type="entry name" value="ZN(2)-C6 FUNGAL-TYPE DOMAIN-CONTAINING PROTEIN"/>
    <property type="match status" value="1"/>
</dbReference>